<dbReference type="SUPFAM" id="SSF56420">
    <property type="entry name" value="Peptide deformylase"/>
    <property type="match status" value="1"/>
</dbReference>
<protein>
    <recommendedName>
        <fullName evidence="3">Peptide deformylase</fullName>
    </recommendedName>
</protein>
<dbReference type="HAMAP" id="MF_00163">
    <property type="entry name" value="Pep_deformylase"/>
    <property type="match status" value="1"/>
</dbReference>
<dbReference type="InterPro" id="IPR036821">
    <property type="entry name" value="Peptide_deformylase_sf"/>
</dbReference>
<dbReference type="GO" id="GO:0042586">
    <property type="term" value="F:peptide deformylase activity"/>
    <property type="evidence" value="ECO:0007669"/>
    <property type="project" value="InterPro"/>
</dbReference>
<dbReference type="PIRSF" id="PIRSF004749">
    <property type="entry name" value="Pep_def"/>
    <property type="match status" value="1"/>
</dbReference>
<evidence type="ECO:0000313" key="2">
    <source>
        <dbReference type="EMBL" id="KKN11531.1"/>
    </source>
</evidence>
<dbReference type="EMBL" id="LAZR01004125">
    <property type="protein sequence ID" value="KKN11531.1"/>
    <property type="molecule type" value="Genomic_DNA"/>
</dbReference>
<evidence type="ECO:0008006" key="3">
    <source>
        <dbReference type="Google" id="ProtNLM"/>
    </source>
</evidence>
<comment type="similarity">
    <text evidence="1">Belongs to the polypeptide deformylase family.</text>
</comment>
<dbReference type="PRINTS" id="PR01576">
    <property type="entry name" value="PDEFORMYLASE"/>
</dbReference>
<comment type="caution">
    <text evidence="2">The sequence shown here is derived from an EMBL/GenBank/DDBJ whole genome shotgun (WGS) entry which is preliminary data.</text>
</comment>
<evidence type="ECO:0000256" key="1">
    <source>
        <dbReference type="ARBA" id="ARBA00010759"/>
    </source>
</evidence>
<name>A0A0F9QE57_9ZZZZ</name>
<accession>A0A0F9QE57</accession>
<gene>
    <name evidence="2" type="ORF">LCGC14_1025570</name>
</gene>
<proteinExistence type="inferred from homology"/>
<reference evidence="2" key="1">
    <citation type="journal article" date="2015" name="Nature">
        <title>Complex archaea that bridge the gap between prokaryotes and eukaryotes.</title>
        <authorList>
            <person name="Spang A."/>
            <person name="Saw J.H."/>
            <person name="Jorgensen S.L."/>
            <person name="Zaremba-Niedzwiedzka K."/>
            <person name="Martijn J."/>
            <person name="Lind A.E."/>
            <person name="van Eijk R."/>
            <person name="Schleper C."/>
            <person name="Guy L."/>
            <person name="Ettema T.J."/>
        </authorList>
    </citation>
    <scope>NUCLEOTIDE SEQUENCE</scope>
</reference>
<sequence>MLGNPKLREVSSNIDNFDEGLKENFQDLKDTLTNLQETKKIGRAIAAPQIGIMKNIIFFRLPDKSFYMINPKISWKSEDMINVWDSCFSFDIAFFVEILRHKSIKVDYQDEKGYQISEEFYRDLSELVQHEIDHLHGILAIDHLRDPKKIIMRSEWERRFR</sequence>
<dbReference type="AlphaFoldDB" id="A0A0F9QE57"/>
<dbReference type="Pfam" id="PF01327">
    <property type="entry name" value="Pep_deformylase"/>
    <property type="match status" value="1"/>
</dbReference>
<organism evidence="2">
    <name type="scientific">marine sediment metagenome</name>
    <dbReference type="NCBI Taxonomy" id="412755"/>
    <lineage>
        <taxon>unclassified sequences</taxon>
        <taxon>metagenomes</taxon>
        <taxon>ecological metagenomes</taxon>
    </lineage>
</organism>
<dbReference type="PANTHER" id="PTHR10458">
    <property type="entry name" value="PEPTIDE DEFORMYLASE"/>
    <property type="match status" value="1"/>
</dbReference>
<dbReference type="InterPro" id="IPR023635">
    <property type="entry name" value="Peptide_deformylase"/>
</dbReference>
<dbReference type="PANTHER" id="PTHR10458:SF22">
    <property type="entry name" value="PEPTIDE DEFORMYLASE"/>
    <property type="match status" value="1"/>
</dbReference>
<dbReference type="Gene3D" id="3.90.45.10">
    <property type="entry name" value="Peptide deformylase"/>
    <property type="match status" value="1"/>
</dbReference>